<dbReference type="PROSITE" id="PS50198">
    <property type="entry name" value="PPIC_PPIASE_2"/>
    <property type="match status" value="1"/>
</dbReference>
<evidence type="ECO:0000256" key="1">
    <source>
        <dbReference type="PROSITE-ProRule" id="PRU00278"/>
    </source>
</evidence>
<feature type="chain" id="PRO_5032935921" evidence="2">
    <location>
        <begin position="24"/>
        <end position="465"/>
    </location>
</feature>
<gene>
    <name evidence="4" type="ORF">H0486_00655</name>
</gene>
<dbReference type="Gene3D" id="3.10.50.40">
    <property type="match status" value="1"/>
</dbReference>
<dbReference type="PANTHER" id="PTHR47245:SF2">
    <property type="entry name" value="PEPTIDYL-PROLYL CIS-TRANS ISOMERASE HP_0175-RELATED"/>
    <property type="match status" value="1"/>
</dbReference>
<feature type="domain" description="PpiC" evidence="3">
    <location>
        <begin position="308"/>
        <end position="416"/>
    </location>
</feature>
<dbReference type="Pfam" id="PF00639">
    <property type="entry name" value="Rotamase"/>
    <property type="match status" value="1"/>
</dbReference>
<protein>
    <submittedName>
        <fullName evidence="4">Peptidylprolyl isomerase</fullName>
    </submittedName>
</protein>
<name>A0A839JUP5_9FIRM</name>
<keyword evidence="1" id="KW-0697">Rotamase</keyword>
<organism evidence="4 5">
    <name type="scientific">Variimorphobacter saccharofermentans</name>
    <dbReference type="NCBI Taxonomy" id="2755051"/>
    <lineage>
        <taxon>Bacteria</taxon>
        <taxon>Bacillati</taxon>
        <taxon>Bacillota</taxon>
        <taxon>Clostridia</taxon>
        <taxon>Lachnospirales</taxon>
        <taxon>Lachnospiraceae</taxon>
        <taxon>Variimorphobacter</taxon>
    </lineage>
</organism>
<dbReference type="AlphaFoldDB" id="A0A839JUP5"/>
<dbReference type="InterPro" id="IPR000297">
    <property type="entry name" value="PPIase_PpiC"/>
</dbReference>
<accession>A0A839JUP5</accession>
<keyword evidence="2" id="KW-0732">Signal</keyword>
<dbReference type="PROSITE" id="PS51257">
    <property type="entry name" value="PROKAR_LIPOPROTEIN"/>
    <property type="match status" value="1"/>
</dbReference>
<dbReference type="GO" id="GO:0003755">
    <property type="term" value="F:peptidyl-prolyl cis-trans isomerase activity"/>
    <property type="evidence" value="ECO:0007669"/>
    <property type="project" value="UniProtKB-KW"/>
</dbReference>
<dbReference type="SUPFAM" id="SSF54534">
    <property type="entry name" value="FKBP-like"/>
    <property type="match status" value="1"/>
</dbReference>
<dbReference type="PANTHER" id="PTHR47245">
    <property type="entry name" value="PEPTIDYLPROLYL ISOMERASE"/>
    <property type="match status" value="1"/>
</dbReference>
<dbReference type="Proteomes" id="UP000574276">
    <property type="component" value="Unassembled WGS sequence"/>
</dbReference>
<keyword evidence="5" id="KW-1185">Reference proteome</keyword>
<dbReference type="SUPFAM" id="SSF109998">
    <property type="entry name" value="Triger factor/SurA peptide-binding domain-like"/>
    <property type="match status" value="1"/>
</dbReference>
<evidence type="ECO:0000256" key="2">
    <source>
        <dbReference type="SAM" id="SignalP"/>
    </source>
</evidence>
<comment type="caution">
    <text evidence="4">The sequence shown here is derived from an EMBL/GenBank/DDBJ whole genome shotgun (WGS) entry which is preliminary data.</text>
</comment>
<dbReference type="InterPro" id="IPR050245">
    <property type="entry name" value="PrsA_foldase"/>
</dbReference>
<reference evidence="4 5" key="1">
    <citation type="submission" date="2020-07" db="EMBL/GenBank/DDBJ databases">
        <title>Characterization and genome sequencing of isolate MD1, a novel member within the family Lachnospiraceae.</title>
        <authorList>
            <person name="Rettenmaier R."/>
            <person name="Di Bello L."/>
            <person name="Zinser C."/>
            <person name="Scheitz K."/>
            <person name="Liebl W."/>
            <person name="Zverlov V."/>
        </authorList>
    </citation>
    <scope>NUCLEOTIDE SEQUENCE [LARGE SCALE GENOMIC DNA]</scope>
    <source>
        <strain evidence="4 5">MD1</strain>
    </source>
</reference>
<sequence length="465" mass="52557">MKLRKLGVLVMGLLVLSVLTSCRASKDQYELTNHMGKSIATFEKRSKAELELQSNGVYTMKDVVQVMAPDNEVTSVTLLKDAGDYTVFGVGIGMDKAEAEKKLQEVFGKEIGKTINSDKNATTFSYLKDGKELYASFDINTEKVVEIAYYNMGKTKEDEEAEITANNGELIAMIGDTRVYYNEAMVYLKSAQENYEVDYGKNIWGVDILGDGKTFGELIKDEVINQITELKIIRAKAKELGITLTEEEIAEANSYAKEHFEGLAEKDISRYLITEELLQQIYADNLLAEKVFETLTINVDTNVPDIEANQITVQHILIYNGNYNSEGNKVEYSEEEREEAYEKVKSLLTQAKETEDFKALAEANSEADTIEYTFGRGQGPKEYSPSFEQAAFTLKTGQVSDIITTDYGWHILYCVSDFNEDATIQVKESIIEERRNKMFAELYSKWTADYDIVINSEAWKAVTYE</sequence>
<dbReference type="InterPro" id="IPR046357">
    <property type="entry name" value="PPIase_dom_sf"/>
</dbReference>
<dbReference type="EMBL" id="JACEGA010000001">
    <property type="protein sequence ID" value="MBB2181405.1"/>
    <property type="molecule type" value="Genomic_DNA"/>
</dbReference>
<evidence type="ECO:0000313" key="4">
    <source>
        <dbReference type="EMBL" id="MBB2181405.1"/>
    </source>
</evidence>
<feature type="signal peptide" evidence="2">
    <location>
        <begin position="1"/>
        <end position="23"/>
    </location>
</feature>
<dbReference type="InterPro" id="IPR027304">
    <property type="entry name" value="Trigger_fact/SurA_dom_sf"/>
</dbReference>
<evidence type="ECO:0000259" key="3">
    <source>
        <dbReference type="PROSITE" id="PS50198"/>
    </source>
</evidence>
<evidence type="ECO:0000313" key="5">
    <source>
        <dbReference type="Proteomes" id="UP000574276"/>
    </source>
</evidence>
<dbReference type="RefSeq" id="WP_228351183.1">
    <property type="nucleotide sequence ID" value="NZ_JACEGA010000001.1"/>
</dbReference>
<keyword evidence="1 4" id="KW-0413">Isomerase</keyword>
<proteinExistence type="predicted"/>